<dbReference type="AlphaFoldDB" id="X0RP34"/>
<evidence type="ECO:0000256" key="1">
    <source>
        <dbReference type="SAM" id="MobiDB-lite"/>
    </source>
</evidence>
<accession>X0RP34</accession>
<organism evidence="2">
    <name type="scientific">marine sediment metagenome</name>
    <dbReference type="NCBI Taxonomy" id="412755"/>
    <lineage>
        <taxon>unclassified sequences</taxon>
        <taxon>metagenomes</taxon>
        <taxon>ecological metagenomes</taxon>
    </lineage>
</organism>
<dbReference type="EMBL" id="BARS01005256">
    <property type="protein sequence ID" value="GAF70533.1"/>
    <property type="molecule type" value="Genomic_DNA"/>
</dbReference>
<feature type="region of interest" description="Disordered" evidence="1">
    <location>
        <begin position="68"/>
        <end position="92"/>
    </location>
</feature>
<comment type="caution">
    <text evidence="2">The sequence shown here is derived from an EMBL/GenBank/DDBJ whole genome shotgun (WGS) entry which is preliminary data.</text>
</comment>
<gene>
    <name evidence="2" type="ORF">S01H1_10288</name>
</gene>
<protein>
    <submittedName>
        <fullName evidence="2">Uncharacterized protein</fullName>
    </submittedName>
</protein>
<name>X0RP34_9ZZZZ</name>
<feature type="compositionally biased region" description="Polar residues" evidence="1">
    <location>
        <begin position="79"/>
        <end position="92"/>
    </location>
</feature>
<evidence type="ECO:0000313" key="2">
    <source>
        <dbReference type="EMBL" id="GAF70533.1"/>
    </source>
</evidence>
<sequence>MLHRTLPIMQLRERRFGDQWAERWSILDDSFLIMEQALADKGKQIASVLIEVVQRKFPFAPDCVFEDSQQATDGAARPTSASGENGNSDSSD</sequence>
<proteinExistence type="predicted"/>
<reference evidence="2" key="1">
    <citation type="journal article" date="2014" name="Front. Microbiol.">
        <title>High frequency of phylogenetically diverse reductive dehalogenase-homologous genes in deep subseafloor sedimentary metagenomes.</title>
        <authorList>
            <person name="Kawai M."/>
            <person name="Futagami T."/>
            <person name="Toyoda A."/>
            <person name="Takaki Y."/>
            <person name="Nishi S."/>
            <person name="Hori S."/>
            <person name="Arai W."/>
            <person name="Tsubouchi T."/>
            <person name="Morono Y."/>
            <person name="Uchiyama I."/>
            <person name="Ito T."/>
            <person name="Fujiyama A."/>
            <person name="Inagaki F."/>
            <person name="Takami H."/>
        </authorList>
    </citation>
    <scope>NUCLEOTIDE SEQUENCE</scope>
    <source>
        <strain evidence="2">Expedition CK06-06</strain>
    </source>
</reference>